<dbReference type="PANTHER" id="PTHR31912:SF34">
    <property type="entry name" value="NOTOCHORD-RELATED PROTEIN"/>
    <property type="match status" value="1"/>
</dbReference>
<reference evidence="2" key="2">
    <citation type="submission" date="2015-01" db="EMBL/GenBank/DDBJ databases">
        <title>Evolutionary Origins and Diversification of the Mycorrhizal Mutualists.</title>
        <authorList>
            <consortium name="DOE Joint Genome Institute"/>
            <consortium name="Mycorrhizal Genomics Consortium"/>
            <person name="Kohler A."/>
            <person name="Kuo A."/>
            <person name="Nagy L.G."/>
            <person name="Floudas D."/>
            <person name="Copeland A."/>
            <person name="Barry K.W."/>
            <person name="Cichocki N."/>
            <person name="Veneault-Fourrey C."/>
            <person name="LaButti K."/>
            <person name="Lindquist E.A."/>
            <person name="Lipzen A."/>
            <person name="Lundell T."/>
            <person name="Morin E."/>
            <person name="Murat C."/>
            <person name="Riley R."/>
            <person name="Ohm R."/>
            <person name="Sun H."/>
            <person name="Tunlid A."/>
            <person name="Henrissat B."/>
            <person name="Grigoriev I.V."/>
            <person name="Hibbett D.S."/>
            <person name="Martin F."/>
        </authorList>
    </citation>
    <scope>NUCLEOTIDE SEQUENCE [LARGE SCALE GENOMIC DNA]</scope>
    <source>
        <strain evidence="2">Ve08.2h10</strain>
    </source>
</reference>
<dbReference type="InParanoid" id="A0A0D0D4S4"/>
<proteinExistence type="predicted"/>
<gene>
    <name evidence="1" type="ORF">PAXRUDRAFT_181764</name>
</gene>
<dbReference type="STRING" id="930991.A0A0D0D4S4"/>
<dbReference type="OrthoDB" id="2506088at2759"/>
<dbReference type="PANTHER" id="PTHR31912">
    <property type="entry name" value="IP13529P"/>
    <property type="match status" value="1"/>
</dbReference>
<evidence type="ECO:0000313" key="1">
    <source>
        <dbReference type="EMBL" id="KIK71835.1"/>
    </source>
</evidence>
<dbReference type="Proteomes" id="UP000054538">
    <property type="component" value="Unassembled WGS sequence"/>
</dbReference>
<feature type="non-terminal residue" evidence="1">
    <location>
        <position position="1"/>
    </location>
</feature>
<dbReference type="AlphaFoldDB" id="A0A0D0D4S4"/>
<sequence length="347" mass="39255">GGTEKVKNAVSKSGICDAASAAIMDHLLNLGKCLRKREAASFAGRSVNDIVNPLLGMAGVNIHQDTPTEILHTILLGVVKYFWGQTVYILDKAHLLGTFQTRLESINKDRLNSPMLGVDYIVQFKGSLIGKHFKSLAQVLPYLIYDLVPRTVLKWWTAIGELVVLLWHTQIDNVKEYLANLSQMIEDFLSISSQCAPSILFTKAKFHFLLHLPMFIRRFGPAILFSTERFESFNHIFRLTAIYSNHQAPSRDTCQVFSEQDTVKHIVSGGFWLDPKTRAPRKAGNSIHTYMHDHPEQHHLIGIPAVVQREVGEFSVCQVNIMLLHYDLQRHLGQVPVIYHHNKTRAA</sequence>
<accession>A0A0D0D4S4</accession>
<reference evidence="1 2" key="1">
    <citation type="submission" date="2014-04" db="EMBL/GenBank/DDBJ databases">
        <authorList>
            <consortium name="DOE Joint Genome Institute"/>
            <person name="Kuo A."/>
            <person name="Kohler A."/>
            <person name="Jargeat P."/>
            <person name="Nagy L.G."/>
            <person name="Floudas D."/>
            <person name="Copeland A."/>
            <person name="Barry K.W."/>
            <person name="Cichocki N."/>
            <person name="Veneault-Fourrey C."/>
            <person name="LaButti K."/>
            <person name="Lindquist E.A."/>
            <person name="Lipzen A."/>
            <person name="Lundell T."/>
            <person name="Morin E."/>
            <person name="Murat C."/>
            <person name="Sun H."/>
            <person name="Tunlid A."/>
            <person name="Henrissat B."/>
            <person name="Grigoriev I.V."/>
            <person name="Hibbett D.S."/>
            <person name="Martin F."/>
            <person name="Nordberg H.P."/>
            <person name="Cantor M.N."/>
            <person name="Hua S.X."/>
        </authorList>
    </citation>
    <scope>NUCLEOTIDE SEQUENCE [LARGE SCALE GENOMIC DNA]</scope>
    <source>
        <strain evidence="1 2">Ve08.2h10</strain>
    </source>
</reference>
<organism evidence="1 2">
    <name type="scientific">Paxillus rubicundulus Ve08.2h10</name>
    <dbReference type="NCBI Taxonomy" id="930991"/>
    <lineage>
        <taxon>Eukaryota</taxon>
        <taxon>Fungi</taxon>
        <taxon>Dikarya</taxon>
        <taxon>Basidiomycota</taxon>
        <taxon>Agaricomycotina</taxon>
        <taxon>Agaricomycetes</taxon>
        <taxon>Agaricomycetidae</taxon>
        <taxon>Boletales</taxon>
        <taxon>Paxilineae</taxon>
        <taxon>Paxillaceae</taxon>
        <taxon>Paxillus</taxon>
    </lineage>
</organism>
<keyword evidence="2" id="KW-1185">Reference proteome</keyword>
<dbReference type="EMBL" id="KN831591">
    <property type="protein sequence ID" value="KIK71835.1"/>
    <property type="molecule type" value="Genomic_DNA"/>
</dbReference>
<protein>
    <submittedName>
        <fullName evidence="1">Uncharacterized protein</fullName>
    </submittedName>
</protein>
<dbReference type="HOGENOM" id="CLU_800666_0_0_1"/>
<evidence type="ECO:0000313" key="2">
    <source>
        <dbReference type="Proteomes" id="UP000054538"/>
    </source>
</evidence>
<name>A0A0D0D4S4_9AGAM</name>